<proteinExistence type="predicted"/>
<dbReference type="Proteomes" id="UP000585614">
    <property type="component" value="Unassembled WGS sequence"/>
</dbReference>
<organism evidence="1 2">
    <name type="scientific">Rhinolophus ferrumequinum</name>
    <name type="common">Greater horseshoe bat</name>
    <dbReference type="NCBI Taxonomy" id="59479"/>
    <lineage>
        <taxon>Eukaryota</taxon>
        <taxon>Metazoa</taxon>
        <taxon>Chordata</taxon>
        <taxon>Craniata</taxon>
        <taxon>Vertebrata</taxon>
        <taxon>Euteleostomi</taxon>
        <taxon>Mammalia</taxon>
        <taxon>Eutheria</taxon>
        <taxon>Laurasiatheria</taxon>
        <taxon>Chiroptera</taxon>
        <taxon>Yinpterochiroptera</taxon>
        <taxon>Rhinolophoidea</taxon>
        <taxon>Rhinolophidae</taxon>
        <taxon>Rhinolophinae</taxon>
        <taxon>Rhinolophus</taxon>
    </lineage>
</organism>
<sequence>MAEQPRGWRQTLQGDRAAGRFYFEHPRKESVWRDTCHLPCILTGTLFGAVLGNQEPRLAVPDSVLRVGGGRAAPSRVGPALGRQSEPLSSFPAIFLLLSTPSPPLSPFPAAFGSSLFCWGRDAGGDFKNQNC</sequence>
<reference evidence="1 2" key="1">
    <citation type="journal article" date="2020" name="Nature">
        <title>Six reference-quality genomes reveal evolution of bat adaptations.</title>
        <authorList>
            <person name="Jebb D."/>
            <person name="Huang Z."/>
            <person name="Pippel M."/>
            <person name="Hughes G.M."/>
            <person name="Lavrichenko K."/>
            <person name="Devanna P."/>
            <person name="Winkler S."/>
            <person name="Jermiin L.S."/>
            <person name="Skirmuntt E.C."/>
            <person name="Katzourakis A."/>
            <person name="Burkitt-Gray L."/>
            <person name="Ray D.A."/>
            <person name="Sullivan K.A.M."/>
            <person name="Roscito J.G."/>
            <person name="Kirilenko B.M."/>
            <person name="Davalos L.M."/>
            <person name="Corthals A.P."/>
            <person name="Power M.L."/>
            <person name="Jones G."/>
            <person name="Ransome R.D."/>
            <person name="Dechmann D.K.N."/>
            <person name="Locatelli A.G."/>
            <person name="Puechmaille S.J."/>
            <person name="Fedrigo O."/>
            <person name="Jarvis E.D."/>
            <person name="Hiller M."/>
            <person name="Vernes S.C."/>
            <person name="Myers E.W."/>
            <person name="Teeling E.C."/>
        </authorList>
    </citation>
    <scope>NUCLEOTIDE SEQUENCE [LARGE SCALE GENOMIC DNA]</scope>
    <source>
        <strain evidence="1">MRhiFer1</strain>
        <tissue evidence="1">Lung</tissue>
    </source>
</reference>
<evidence type="ECO:0000313" key="1">
    <source>
        <dbReference type="EMBL" id="KAF6276068.1"/>
    </source>
</evidence>
<name>A0A7J7RIY4_RHIFE</name>
<dbReference type="AlphaFoldDB" id="A0A7J7RIY4"/>
<evidence type="ECO:0000313" key="2">
    <source>
        <dbReference type="Proteomes" id="UP000585614"/>
    </source>
</evidence>
<accession>A0A7J7RIY4</accession>
<protein>
    <submittedName>
        <fullName evidence="1">Uncharacterized protein</fullName>
    </submittedName>
</protein>
<comment type="caution">
    <text evidence="1">The sequence shown here is derived from an EMBL/GenBank/DDBJ whole genome shotgun (WGS) entry which is preliminary data.</text>
</comment>
<gene>
    <name evidence="1" type="ORF">mRhiFer1_009424</name>
</gene>
<dbReference type="EMBL" id="JACAGC010000026">
    <property type="protein sequence ID" value="KAF6276068.1"/>
    <property type="molecule type" value="Genomic_DNA"/>
</dbReference>